<protein>
    <submittedName>
        <fullName evidence="1">Uncharacterized protein</fullName>
    </submittedName>
</protein>
<proteinExistence type="predicted"/>
<evidence type="ECO:0000313" key="2">
    <source>
        <dbReference type="Proteomes" id="UP000499080"/>
    </source>
</evidence>
<reference evidence="1 2" key="1">
    <citation type="journal article" date="2019" name="Sci. Rep.">
        <title>Orb-weaving spider Araneus ventricosus genome elucidates the spidroin gene catalogue.</title>
        <authorList>
            <person name="Kono N."/>
            <person name="Nakamura H."/>
            <person name="Ohtoshi R."/>
            <person name="Moran D.A.P."/>
            <person name="Shinohara A."/>
            <person name="Yoshida Y."/>
            <person name="Fujiwara M."/>
            <person name="Mori M."/>
            <person name="Tomita M."/>
            <person name="Arakawa K."/>
        </authorList>
    </citation>
    <scope>NUCLEOTIDE SEQUENCE [LARGE SCALE GENOMIC DNA]</scope>
</reference>
<dbReference type="Proteomes" id="UP000499080">
    <property type="component" value="Unassembled WGS sequence"/>
</dbReference>
<comment type="caution">
    <text evidence="1">The sequence shown here is derived from an EMBL/GenBank/DDBJ whole genome shotgun (WGS) entry which is preliminary data.</text>
</comment>
<accession>A0A4Y2FUD6</accession>
<keyword evidence="2" id="KW-1185">Reference proteome</keyword>
<organism evidence="1 2">
    <name type="scientific">Araneus ventricosus</name>
    <name type="common">Orbweaver spider</name>
    <name type="synonym">Epeira ventricosa</name>
    <dbReference type="NCBI Taxonomy" id="182803"/>
    <lineage>
        <taxon>Eukaryota</taxon>
        <taxon>Metazoa</taxon>
        <taxon>Ecdysozoa</taxon>
        <taxon>Arthropoda</taxon>
        <taxon>Chelicerata</taxon>
        <taxon>Arachnida</taxon>
        <taxon>Araneae</taxon>
        <taxon>Araneomorphae</taxon>
        <taxon>Entelegynae</taxon>
        <taxon>Araneoidea</taxon>
        <taxon>Araneidae</taxon>
        <taxon>Araneus</taxon>
    </lineage>
</organism>
<gene>
    <name evidence="1" type="ORF">AVEN_154577_1</name>
</gene>
<dbReference type="EMBL" id="BGPR01001024">
    <property type="protein sequence ID" value="GBM43254.1"/>
    <property type="molecule type" value="Genomic_DNA"/>
</dbReference>
<evidence type="ECO:0000313" key="1">
    <source>
        <dbReference type="EMBL" id="GBM43254.1"/>
    </source>
</evidence>
<sequence length="110" mass="12506">MALATARIRFVVSGNEWPLCGLKRGSGTLKAPSFTYRLQQQQLLPIPLQSLLFQKRNFSFCFNRWQEKFPLSSSSSFLMSSMTFSVAFEEKLIDRPSAAFCSAGQRFPLK</sequence>
<dbReference type="AlphaFoldDB" id="A0A4Y2FUD6"/>
<name>A0A4Y2FUD6_ARAVE</name>
<dbReference type="OrthoDB" id="6470577at2759"/>